<evidence type="ECO:0000256" key="1">
    <source>
        <dbReference type="SAM" id="MobiDB-lite"/>
    </source>
</evidence>
<feature type="region of interest" description="Disordered" evidence="1">
    <location>
        <begin position="1"/>
        <end position="23"/>
    </location>
</feature>
<protein>
    <submittedName>
        <fullName evidence="2">Uncharacterized protein</fullName>
    </submittedName>
</protein>
<feature type="compositionally biased region" description="Polar residues" evidence="1">
    <location>
        <begin position="1"/>
        <end position="19"/>
    </location>
</feature>
<comment type="caution">
    <text evidence="2">The sequence shown here is derived from an EMBL/GenBank/DDBJ whole genome shotgun (WGS) entry which is preliminary data.</text>
</comment>
<sequence length="57" mass="6614">MRLQNDLLTNRLESSTTPLQGRRRDHRLRSAKQLTMRLCSVPSLLFLCLRCCGGKRL</sequence>
<keyword evidence="3" id="KW-1185">Reference proteome</keyword>
<proteinExistence type="predicted"/>
<accession>A0A2P6P6F6</accession>
<dbReference type="Gramene" id="PRQ17523">
    <property type="protein sequence ID" value="PRQ17523"/>
    <property type="gene ID" value="RchiOBHm_Chr7g0195941"/>
</dbReference>
<name>A0A2P6P6F6_ROSCH</name>
<gene>
    <name evidence="2" type="ORF">RchiOBHm_Chr7g0195941</name>
</gene>
<dbReference type="EMBL" id="PDCK01000045">
    <property type="protein sequence ID" value="PRQ17523.1"/>
    <property type="molecule type" value="Genomic_DNA"/>
</dbReference>
<evidence type="ECO:0000313" key="3">
    <source>
        <dbReference type="Proteomes" id="UP000238479"/>
    </source>
</evidence>
<evidence type="ECO:0000313" key="2">
    <source>
        <dbReference type="EMBL" id="PRQ17523.1"/>
    </source>
</evidence>
<organism evidence="2 3">
    <name type="scientific">Rosa chinensis</name>
    <name type="common">China rose</name>
    <dbReference type="NCBI Taxonomy" id="74649"/>
    <lineage>
        <taxon>Eukaryota</taxon>
        <taxon>Viridiplantae</taxon>
        <taxon>Streptophyta</taxon>
        <taxon>Embryophyta</taxon>
        <taxon>Tracheophyta</taxon>
        <taxon>Spermatophyta</taxon>
        <taxon>Magnoliopsida</taxon>
        <taxon>eudicotyledons</taxon>
        <taxon>Gunneridae</taxon>
        <taxon>Pentapetalae</taxon>
        <taxon>rosids</taxon>
        <taxon>fabids</taxon>
        <taxon>Rosales</taxon>
        <taxon>Rosaceae</taxon>
        <taxon>Rosoideae</taxon>
        <taxon>Rosoideae incertae sedis</taxon>
        <taxon>Rosa</taxon>
    </lineage>
</organism>
<dbReference type="AlphaFoldDB" id="A0A2P6P6F6"/>
<reference evidence="2 3" key="1">
    <citation type="journal article" date="2018" name="Nat. Genet.">
        <title>The Rosa genome provides new insights in the design of modern roses.</title>
        <authorList>
            <person name="Bendahmane M."/>
        </authorList>
    </citation>
    <scope>NUCLEOTIDE SEQUENCE [LARGE SCALE GENOMIC DNA]</scope>
    <source>
        <strain evidence="3">cv. Old Blush</strain>
    </source>
</reference>
<dbReference type="Proteomes" id="UP000238479">
    <property type="component" value="Chromosome 7"/>
</dbReference>